<accession>A0A6L6GPL4</accession>
<dbReference type="PANTHER" id="PTHR35335">
    <property type="entry name" value="UPF0716 PROTEIN FXSA"/>
    <property type="match status" value="1"/>
</dbReference>
<dbReference type="EMBL" id="WLZX01000003">
    <property type="protein sequence ID" value="MTD27626.1"/>
    <property type="molecule type" value="Genomic_DNA"/>
</dbReference>
<dbReference type="EMBL" id="CP046509">
    <property type="protein sequence ID" value="QGU89162.1"/>
    <property type="molecule type" value="Genomic_DNA"/>
</dbReference>
<evidence type="ECO:0000313" key="2">
    <source>
        <dbReference type="EMBL" id="MTD27626.1"/>
    </source>
</evidence>
<dbReference type="KEGG" id="erwi:GN242_18885"/>
<reference evidence="3 4" key="2">
    <citation type="submission" date="2019-12" db="EMBL/GenBank/DDBJ databases">
        <title>Erwinia sp. nov., isolated from droppings of birds in the Qinghai-Tiebt plateau of China.</title>
        <authorList>
            <person name="Ge Y."/>
        </authorList>
    </citation>
    <scope>NUCLEOTIDE SEQUENCE [LARGE SCALE GENOMIC DNA]</scope>
    <source>
        <strain evidence="3 4">J780</strain>
    </source>
</reference>
<evidence type="ECO:0000313" key="4">
    <source>
        <dbReference type="Proteomes" id="UP000424752"/>
    </source>
</evidence>
<sequence>MHSAGWPLIQENTVRWLPFLVIFALVWIEISLFIQVAHVMGVLVTMLLVIFTSCIGISLVKNQGMKNFMLMQQKLNAGESPAAEMIKSVSLILAGFLLLLPGFFTDFLGLLLLLPPVQKHLTLKLMPHLKVWRGPGAGPDSGFTVDGEYERKDSHLIEHDRNNDKH</sequence>
<dbReference type="PANTHER" id="PTHR35335:SF1">
    <property type="entry name" value="UPF0716 PROTEIN FXSA"/>
    <property type="match status" value="1"/>
</dbReference>
<dbReference type="Pfam" id="PF04186">
    <property type="entry name" value="FxsA"/>
    <property type="match status" value="1"/>
</dbReference>
<feature type="transmembrane region" description="Helical" evidence="1">
    <location>
        <begin position="41"/>
        <end position="60"/>
    </location>
</feature>
<evidence type="ECO:0000313" key="5">
    <source>
        <dbReference type="Proteomes" id="UP000480164"/>
    </source>
</evidence>
<feature type="transmembrane region" description="Helical" evidence="1">
    <location>
        <begin position="91"/>
        <end position="114"/>
    </location>
</feature>
<proteinExistence type="predicted"/>
<feature type="transmembrane region" description="Helical" evidence="1">
    <location>
        <begin position="16"/>
        <end position="34"/>
    </location>
</feature>
<accession>A0A6I6EX16</accession>
<dbReference type="GO" id="GO:0016020">
    <property type="term" value="C:membrane"/>
    <property type="evidence" value="ECO:0007669"/>
    <property type="project" value="InterPro"/>
</dbReference>
<organism evidence="3 4">
    <name type="scientific">Erwinia sorbitola</name>
    <dbReference type="NCBI Taxonomy" id="2681984"/>
    <lineage>
        <taxon>Bacteria</taxon>
        <taxon>Pseudomonadati</taxon>
        <taxon>Pseudomonadota</taxon>
        <taxon>Gammaproteobacteria</taxon>
        <taxon>Enterobacterales</taxon>
        <taxon>Erwiniaceae</taxon>
        <taxon>Erwinia</taxon>
    </lineage>
</organism>
<keyword evidence="1" id="KW-0472">Membrane</keyword>
<dbReference type="AlphaFoldDB" id="A0A6I6EX16"/>
<evidence type="ECO:0000313" key="3">
    <source>
        <dbReference type="EMBL" id="QGU89162.1"/>
    </source>
</evidence>
<evidence type="ECO:0000256" key="1">
    <source>
        <dbReference type="SAM" id="Phobius"/>
    </source>
</evidence>
<dbReference type="NCBIfam" id="NF008528">
    <property type="entry name" value="PRK11463.1-2"/>
    <property type="match status" value="1"/>
</dbReference>
<dbReference type="Proteomes" id="UP000424752">
    <property type="component" value="Chromosome"/>
</dbReference>
<protein>
    <submittedName>
        <fullName evidence="3">Exclusion suppressor FxsA</fullName>
    </submittedName>
</protein>
<dbReference type="InterPro" id="IPR007313">
    <property type="entry name" value="FxsA"/>
</dbReference>
<keyword evidence="1" id="KW-0812">Transmembrane</keyword>
<dbReference type="Proteomes" id="UP000480164">
    <property type="component" value="Unassembled WGS sequence"/>
</dbReference>
<keyword evidence="5" id="KW-1185">Reference proteome</keyword>
<reference evidence="2 5" key="1">
    <citation type="submission" date="2019-11" db="EMBL/GenBank/DDBJ databases">
        <title>Erwinia sp. nov., isolated from feces of birds in Tibet plateau of China.</title>
        <authorList>
            <person name="Ge Y."/>
        </authorList>
    </citation>
    <scope>NUCLEOTIDE SEQUENCE [LARGE SCALE GENOMIC DNA]</scope>
    <source>
        <strain evidence="2 5">J316</strain>
    </source>
</reference>
<keyword evidence="1" id="KW-1133">Transmembrane helix</keyword>
<gene>
    <name evidence="2" type="ORF">GK011_11835</name>
    <name evidence="3" type="ORF">GN242_18885</name>
</gene>
<name>A0A6I6EX16_9GAMM</name>